<dbReference type="FunFam" id="2.30.38.10:FF:000001">
    <property type="entry name" value="Non-ribosomal peptide synthetase PvdI"/>
    <property type="match status" value="1"/>
</dbReference>
<dbReference type="InterPro" id="IPR036736">
    <property type="entry name" value="ACP-like_sf"/>
</dbReference>
<proteinExistence type="predicted"/>
<dbReference type="Gene3D" id="3.40.50.150">
    <property type="entry name" value="Vaccinia Virus protein VP39"/>
    <property type="match status" value="2"/>
</dbReference>
<dbReference type="GO" id="GO:0016274">
    <property type="term" value="F:protein-arginine N-methyltransferase activity"/>
    <property type="evidence" value="ECO:0007669"/>
    <property type="project" value="InterPro"/>
</dbReference>
<dbReference type="SUPFAM" id="SSF53335">
    <property type="entry name" value="S-adenosyl-L-methionine-dependent methyltransferases"/>
    <property type="match status" value="2"/>
</dbReference>
<dbReference type="InterPro" id="IPR035075">
    <property type="entry name" value="PRMT5"/>
</dbReference>
<dbReference type="PROSITE" id="PS00012">
    <property type="entry name" value="PHOSPHOPANTETHEINE"/>
    <property type="match status" value="1"/>
</dbReference>
<evidence type="ECO:0000256" key="2">
    <source>
        <dbReference type="ARBA" id="ARBA00022450"/>
    </source>
</evidence>
<dbReference type="Pfam" id="PF00550">
    <property type="entry name" value="PP-binding"/>
    <property type="match status" value="1"/>
</dbReference>
<comment type="cofactor">
    <cofactor evidence="1">
        <name>pantetheine 4'-phosphate</name>
        <dbReference type="ChEBI" id="CHEBI:47942"/>
    </cofactor>
</comment>
<dbReference type="Pfam" id="PF00668">
    <property type="entry name" value="Condensation"/>
    <property type="match status" value="1"/>
</dbReference>
<dbReference type="Pfam" id="PF00501">
    <property type="entry name" value="AMP-binding"/>
    <property type="match status" value="1"/>
</dbReference>
<protein>
    <submittedName>
        <fullName evidence="6">Non-ribosomal peptide synthetase</fullName>
    </submittedName>
</protein>
<dbReference type="GO" id="GO:0009403">
    <property type="term" value="P:toxin biosynthetic process"/>
    <property type="evidence" value="ECO:0007669"/>
    <property type="project" value="UniProtKB-ARBA"/>
</dbReference>
<dbReference type="FunFam" id="3.40.50.980:FF:000001">
    <property type="entry name" value="Non-ribosomal peptide synthetase"/>
    <property type="match status" value="1"/>
</dbReference>
<dbReference type="Gene3D" id="2.30.38.10">
    <property type="entry name" value="Luciferase, Domain 3"/>
    <property type="match status" value="1"/>
</dbReference>
<dbReference type="InterPro" id="IPR045851">
    <property type="entry name" value="AMP-bd_C_sf"/>
</dbReference>
<dbReference type="Gene3D" id="3.30.559.10">
    <property type="entry name" value="Chloramphenicol acetyltransferase-like domain"/>
    <property type="match status" value="1"/>
</dbReference>
<dbReference type="InterPro" id="IPR023213">
    <property type="entry name" value="CAT-like_dom_sf"/>
</dbReference>
<dbReference type="FunFam" id="1.10.1200.10:FF:000005">
    <property type="entry name" value="Nonribosomal peptide synthetase 1"/>
    <property type="match status" value="1"/>
</dbReference>
<dbReference type="EMBL" id="CP017708">
    <property type="protein sequence ID" value="AOY81087.1"/>
    <property type="molecule type" value="Genomic_DNA"/>
</dbReference>
<dbReference type="InterPro" id="IPR041464">
    <property type="entry name" value="TubC_N"/>
</dbReference>
<dbReference type="InterPro" id="IPR020806">
    <property type="entry name" value="PKS_PP-bd"/>
</dbReference>
<dbReference type="NCBIfam" id="TIGR01733">
    <property type="entry name" value="AA-adenyl-dom"/>
    <property type="match status" value="1"/>
</dbReference>
<dbReference type="InterPro" id="IPR001242">
    <property type="entry name" value="Condensation_dom"/>
</dbReference>
<evidence type="ECO:0000256" key="4">
    <source>
        <dbReference type="ARBA" id="ARBA00022737"/>
    </source>
</evidence>
<dbReference type="CDD" id="cd17652">
    <property type="entry name" value="A_NRPS_CmdD_like"/>
    <property type="match status" value="1"/>
</dbReference>
<dbReference type="CDD" id="cd02440">
    <property type="entry name" value="AdoMet_MTases"/>
    <property type="match status" value="1"/>
</dbReference>
<dbReference type="CDD" id="cd19531">
    <property type="entry name" value="LCL_NRPS-like"/>
    <property type="match status" value="1"/>
</dbReference>
<evidence type="ECO:0000259" key="5">
    <source>
        <dbReference type="PROSITE" id="PS50075"/>
    </source>
</evidence>
<name>A0A1D9G0D5_MOOP1</name>
<feature type="domain" description="Carrier" evidence="5">
    <location>
        <begin position="1793"/>
        <end position="1869"/>
    </location>
</feature>
<keyword evidence="2" id="KW-0596">Phosphopantetheine</keyword>
<gene>
    <name evidence="6" type="ORF">BJP36_15450</name>
</gene>
<keyword evidence="3" id="KW-0597">Phosphoprotein</keyword>
<dbReference type="InterPro" id="IPR025799">
    <property type="entry name" value="Arg_MeTrfase"/>
</dbReference>
<dbReference type="Gene3D" id="1.10.1200.10">
    <property type="entry name" value="ACP-like"/>
    <property type="match status" value="1"/>
</dbReference>
<evidence type="ECO:0000256" key="1">
    <source>
        <dbReference type="ARBA" id="ARBA00001957"/>
    </source>
</evidence>
<dbReference type="InterPro" id="IPR029063">
    <property type="entry name" value="SAM-dependent_MTases_sf"/>
</dbReference>
<keyword evidence="4" id="KW-0677">Repeat</keyword>
<dbReference type="GO" id="GO:0043041">
    <property type="term" value="P:amino acid activation for nonribosomal peptide biosynthetic process"/>
    <property type="evidence" value="ECO:0007669"/>
    <property type="project" value="TreeGrafter"/>
</dbReference>
<dbReference type="InterPro" id="IPR000873">
    <property type="entry name" value="AMP-dep_synth/lig_dom"/>
</dbReference>
<dbReference type="InterPro" id="IPR006162">
    <property type="entry name" value="Ppantetheine_attach_site"/>
</dbReference>
<dbReference type="Proteomes" id="UP000176944">
    <property type="component" value="Chromosome"/>
</dbReference>
<dbReference type="Gene3D" id="3.40.50.980">
    <property type="match status" value="2"/>
</dbReference>
<dbReference type="InterPro" id="IPR013217">
    <property type="entry name" value="Methyltransf_12"/>
</dbReference>
<dbReference type="Gene3D" id="1.10.10.1830">
    <property type="entry name" value="Non-ribosomal peptide synthase, adenylation domain"/>
    <property type="match status" value="1"/>
</dbReference>
<evidence type="ECO:0000313" key="6">
    <source>
        <dbReference type="EMBL" id="AOY81087.1"/>
    </source>
</evidence>
<dbReference type="Gene3D" id="3.30.300.30">
    <property type="match status" value="2"/>
</dbReference>
<dbReference type="InterPro" id="IPR010071">
    <property type="entry name" value="AA_adenyl_dom"/>
</dbReference>
<evidence type="ECO:0000313" key="7">
    <source>
        <dbReference type="Proteomes" id="UP000176944"/>
    </source>
</evidence>
<evidence type="ECO:0000256" key="3">
    <source>
        <dbReference type="ARBA" id="ARBA00022553"/>
    </source>
</evidence>
<dbReference type="Pfam" id="PF05185">
    <property type="entry name" value="PRMT5"/>
    <property type="match status" value="1"/>
</dbReference>
<dbReference type="SUPFAM" id="SSF52777">
    <property type="entry name" value="CoA-dependent acyltransferases"/>
    <property type="match status" value="2"/>
</dbReference>
<dbReference type="FunFam" id="3.40.50.12780:FF:000012">
    <property type="entry name" value="Non-ribosomal peptide synthetase"/>
    <property type="match status" value="1"/>
</dbReference>
<reference evidence="7" key="1">
    <citation type="submission" date="2016-10" db="EMBL/GenBank/DDBJ databases">
        <title>Comparative genomics uncovers the prolific and rare metabolic potential of the cyanobacterial genus Moorea.</title>
        <authorList>
            <person name="Leao T."/>
            <person name="Castelao G."/>
            <person name="Korobeynikov A."/>
            <person name="Monroe E.A."/>
            <person name="Podell S."/>
            <person name="Glukhov E."/>
            <person name="Allen E."/>
            <person name="Gerwick W.H."/>
            <person name="Gerwick L."/>
        </authorList>
    </citation>
    <scope>NUCLEOTIDE SEQUENCE [LARGE SCALE GENOMIC DNA]</scope>
    <source>
        <strain evidence="7">JHB</strain>
    </source>
</reference>
<accession>A0A1D9G0D5</accession>
<dbReference type="Pfam" id="PF08242">
    <property type="entry name" value="Methyltransf_12"/>
    <property type="match status" value="1"/>
</dbReference>
<sequence>MNLIQLLQDLSIKGFKLWSDGGKLRTEGSQEVLTTDVMAELEQYKSEILQLLRENPDISQVHPLSYGQKDIWFLWQLSPQGHNYNVSFSVRIYSLVDITIWQQVFQALRERHPLLRSTFPKLGEQPIQQLHQHQELDFLQIDASSWSEEELNKKVVEAHRHPFNLETEPVMRVRWFTCSEQDHIMLLTIHHIALDGWSYNLIAKELPQLYQAQLNGLQASLPPLQYSYQDYVSWQKELVEGEEGEQLWNYWQQRLGGELPVLNLPTDRPRPPIQTYNGGSYPFKLSEKLTQQLKTLAQKEEVTLYMLLLAAFKVLLYRYTGQEDILVGSPTSGRSKGEFASLVGYFVDSVVMRADLSGNLSFRDFLSQVRQTVLGALAHQDYPFALLVEKLQVERDSSRAPLVQAGFVLQKFQESQDVPKFFLSSKKNFMNWGGLEVEPFVLEQYESQYDLFLEMFEEDSSLVGLLKYNADLFDEPTIARMAGHLQNLLEGIVNAPQQRVTALPLMTEVELNQILVEWNNTKTDYPNDKCIHQLFEEQVEKTPDAIAVVFEEQKLTYSQLNNKANQLAHYLQKLGVDPETLVGICVDRSVEMVVGLLAILKAGGAYVPLDPAYPQERLEYMFADSQVSVLLTQEQLLAQLPQHQAQVVFIDRDWEKIATETPQKVESEVSPQNLAYVIYTSGSTGKPKGVLVEHKGLCNLATVQMQGFQVNSNSRVVQFASLSFDASISEIVMALGSGASLYMGSRNTLMPGVGMSQWLRNNKITHITIPPSALAVMPKEELPDLKTIVVAGEACPPELIDQWSVGQQFVNAYGPTESTVCATMAECSPESSVPSIGRAIGNTQIYILDRNLQPVPIGVPGEIYIGGVGLARGYLNQPQLTQEKFISHPLRNLTEERLYKTGDLARYLPDGNIEFLGRIDNQVKIRGFRIESGEIESVLRRHPQVQQAVVIDREDTPGNKRLVAYFVPEPELEQNIQKMKGIELWPSIAEYYVYDELLYYAMTNDHRRNQSYQVAINQLVKERVVVEIGTGKDAILARFCAKAGAKKIYAIERDRETSQLAKACVDKLGLSAQIEIIHGDAMTVNLPELADVCVSEIVGAIGGSEGAAVIINNARRFLKPDGAMIPERSVTKIAAVTLPKPLLNQPRFTKVSGYYTQKIFEQVGYPFDLRVCIKGFPQANLLSNREIFEDLDFTKFVDTNLSHKIKLRIEKSGRLDGFMVWLNLHTIESECIDILEHEHCWLPVYFPVFEPGIDVSEGDVIEAVCSRKLCENNLNPDYAIQGRIIRQQGENIDFEHISYHWKQQFKQTPFYQRLFAETETVSISKLQLLDTLINSWQNLFNQQIEEQKSEVTDPLFNISGWRSSYDNQSLPESQMRIWAGDIVSQVLAHKPKKVFEIGCGTGLLLFQIAPHTQAYYGIDISNISLEYIQQQILQEPEKYAHVNLAQKRADEIGDIASQSFDMVIVNSVIQYFLNVEYLLKVISQAIRIVKPGGIIFLGDIQSLPLMKAFHSSVQLYQATPSLSVEQLKLKIDKQMEQEQELLVSPELFVALKEKHPEITHVQIRLERGREQNEMNKYRYSVLLHIEAQAASIIAPTVESGADMSAQEIETYLRDQEPESICFSGLVNSRVANDVGLVEFLSQPESKLNVQQLRQKLESKPVNGIDPERLYELSSDLGYSLELCWSAQGGPELMDAVFVRSSLAKEGIVLTPLTQKSVVANNWHHYGTNPLSFEVGKQLVPQLREYLELRLPEYMMPSELMVLSQLPLTPNGKVDRKALPVPDVASSVSTEYVAPQTQTQKVLTEIWQELLGIEKVGIHDNFFFDLGGHSLKATQVVSRIRQAFDIEFPLNKIFESSTVESISKYIDACIWAAKTHPITQDNTANKRNQGVI</sequence>
<dbReference type="PROSITE" id="PS50075">
    <property type="entry name" value="CARRIER"/>
    <property type="match status" value="1"/>
</dbReference>
<dbReference type="GO" id="GO:0005737">
    <property type="term" value="C:cytoplasm"/>
    <property type="evidence" value="ECO:0007669"/>
    <property type="project" value="TreeGrafter"/>
</dbReference>
<dbReference type="InterPro" id="IPR009081">
    <property type="entry name" value="PP-bd_ACP"/>
</dbReference>
<dbReference type="InterPro" id="IPR025110">
    <property type="entry name" value="AMP-bd_C"/>
</dbReference>
<dbReference type="InterPro" id="IPR020845">
    <property type="entry name" value="AMP-binding_CS"/>
</dbReference>
<dbReference type="SUPFAM" id="SSF47336">
    <property type="entry name" value="ACP-like"/>
    <property type="match status" value="1"/>
</dbReference>
<dbReference type="PROSITE" id="PS00455">
    <property type="entry name" value="AMP_BINDING"/>
    <property type="match status" value="1"/>
</dbReference>
<dbReference type="SUPFAM" id="SSF56801">
    <property type="entry name" value="Acetyl-CoA synthetase-like"/>
    <property type="match status" value="1"/>
</dbReference>
<dbReference type="GO" id="GO:0008610">
    <property type="term" value="P:lipid biosynthetic process"/>
    <property type="evidence" value="ECO:0007669"/>
    <property type="project" value="UniProtKB-ARBA"/>
</dbReference>
<dbReference type="PANTHER" id="PTHR45527:SF1">
    <property type="entry name" value="FATTY ACID SYNTHASE"/>
    <property type="match status" value="1"/>
</dbReference>
<organism evidence="6 7">
    <name type="scientific">Moorena producens (strain JHB)</name>
    <dbReference type="NCBI Taxonomy" id="1454205"/>
    <lineage>
        <taxon>Bacteria</taxon>
        <taxon>Bacillati</taxon>
        <taxon>Cyanobacteriota</taxon>
        <taxon>Cyanophyceae</taxon>
        <taxon>Coleofasciculales</taxon>
        <taxon>Coleofasciculaceae</taxon>
        <taxon>Moorena</taxon>
    </lineage>
</organism>
<dbReference type="SMART" id="SM00823">
    <property type="entry name" value="PKS_PP"/>
    <property type="match status" value="1"/>
</dbReference>
<dbReference type="InterPro" id="IPR044894">
    <property type="entry name" value="TubC_N_sf"/>
</dbReference>
<dbReference type="Pfam" id="PF18563">
    <property type="entry name" value="TubC_N"/>
    <property type="match status" value="1"/>
</dbReference>
<dbReference type="Pfam" id="PF13193">
    <property type="entry name" value="AMP-binding_C"/>
    <property type="match status" value="1"/>
</dbReference>
<dbReference type="PROSITE" id="PS51678">
    <property type="entry name" value="SAM_MT_PRMT"/>
    <property type="match status" value="1"/>
</dbReference>
<dbReference type="PANTHER" id="PTHR45527">
    <property type="entry name" value="NONRIBOSOMAL PEPTIDE SYNTHETASE"/>
    <property type="match status" value="1"/>
</dbReference>
<dbReference type="Gene3D" id="3.30.559.30">
    <property type="entry name" value="Nonribosomal peptide synthetase, condensation domain"/>
    <property type="match status" value="1"/>
</dbReference>
<dbReference type="GO" id="GO:0031177">
    <property type="term" value="F:phosphopantetheine binding"/>
    <property type="evidence" value="ECO:0007669"/>
    <property type="project" value="InterPro"/>
</dbReference>